<feature type="transmembrane region" description="Helical" evidence="1">
    <location>
        <begin position="39"/>
        <end position="60"/>
    </location>
</feature>
<gene>
    <name evidence="2" type="ORF">RMCT_0222</name>
</gene>
<protein>
    <submittedName>
        <fullName evidence="2">Uncharacterized protein</fullName>
    </submittedName>
</protein>
<evidence type="ECO:0000313" key="2">
    <source>
        <dbReference type="EMBL" id="GAT13251.1"/>
    </source>
</evidence>
<dbReference type="RefSeq" id="WP_003927620.1">
    <property type="nucleotide sequence ID" value="NZ_BCTB01000002.1"/>
</dbReference>
<dbReference type="EMBL" id="BCTB01000002">
    <property type="protein sequence ID" value="GAT13251.1"/>
    <property type="molecule type" value="Genomic_DNA"/>
</dbReference>
<accession>A0A117IL82</accession>
<proteinExistence type="predicted"/>
<reference evidence="3" key="2">
    <citation type="submission" date="2016-02" db="EMBL/GenBank/DDBJ databases">
        <title>Draft genome sequence of five rapidly growing Mycobacterium species.</title>
        <authorList>
            <person name="Katahira K."/>
            <person name="Gotou Y."/>
            <person name="Iida K."/>
            <person name="Ogura Y."/>
            <person name="Hayashi T."/>
        </authorList>
    </citation>
    <scope>NUCLEOTIDE SEQUENCE [LARGE SCALE GENOMIC DNA]</scope>
    <source>
        <strain evidence="3">JCM6362</strain>
    </source>
</reference>
<feature type="transmembrane region" description="Helical" evidence="1">
    <location>
        <begin position="108"/>
        <end position="135"/>
    </location>
</feature>
<reference evidence="2 3" key="1">
    <citation type="journal article" date="2016" name="Genome Announc.">
        <title>Draft Genome Sequences of Five Rapidly Growing Mycobacterium Species, M. thermoresistibile, M. fortuitum subsp. acetamidolyticum, M. canariasense, M. brisbanense, and M. novocastrense.</title>
        <authorList>
            <person name="Katahira K."/>
            <person name="Ogura Y."/>
            <person name="Gotoh Y."/>
            <person name="Hayashi T."/>
        </authorList>
    </citation>
    <scope>NUCLEOTIDE SEQUENCE [LARGE SCALE GENOMIC DNA]</scope>
    <source>
        <strain evidence="2 3">JCM6362</strain>
    </source>
</reference>
<dbReference type="AlphaFoldDB" id="A0A117IL82"/>
<keyword evidence="1" id="KW-0812">Transmembrane</keyword>
<dbReference type="OrthoDB" id="4639204at2"/>
<comment type="caution">
    <text evidence="2">The sequence shown here is derived from an EMBL/GenBank/DDBJ whole genome shotgun (WGS) entry which is preliminary data.</text>
</comment>
<dbReference type="Proteomes" id="UP000069654">
    <property type="component" value="Unassembled WGS sequence"/>
</dbReference>
<name>A0A117IL82_MYCTH</name>
<dbReference type="OMA" id="CASALCW"/>
<organism evidence="2 3">
    <name type="scientific">Mycolicibacterium thermoresistibile</name>
    <name type="common">Mycobacterium thermoresistibile</name>
    <dbReference type="NCBI Taxonomy" id="1797"/>
    <lineage>
        <taxon>Bacteria</taxon>
        <taxon>Bacillati</taxon>
        <taxon>Actinomycetota</taxon>
        <taxon>Actinomycetes</taxon>
        <taxon>Mycobacteriales</taxon>
        <taxon>Mycobacteriaceae</taxon>
        <taxon>Mycolicibacterium</taxon>
    </lineage>
</organism>
<keyword evidence="1" id="KW-0472">Membrane</keyword>
<sequence length="178" mass="17852">MSYPTIGAGRLRGALVGLCSAVLSAAAHGIAGGHLPGGGALLLFALTCAVIGALSSGVFAGRPSHHILRVSGALIAGQAGGHFALVVADGSGLHCPTAFSPEMLVAHGLAAPVCALLISLVEHLYAVCVSALSWLRLFFVDSSHPPAVAPSRPTESVAVRRFVLTPCGMRAPPAFACA</sequence>
<feature type="transmembrane region" description="Helical" evidence="1">
    <location>
        <begin position="67"/>
        <end position="88"/>
    </location>
</feature>
<evidence type="ECO:0000313" key="3">
    <source>
        <dbReference type="Proteomes" id="UP000069654"/>
    </source>
</evidence>
<keyword evidence="1" id="KW-1133">Transmembrane helix</keyword>
<evidence type="ECO:0000256" key="1">
    <source>
        <dbReference type="SAM" id="Phobius"/>
    </source>
</evidence>